<dbReference type="AlphaFoldDB" id="A0A9P8CDF7"/>
<gene>
    <name evidence="2" type="ORF">BJ878DRAFT_428537</name>
</gene>
<feature type="non-terminal residue" evidence="2">
    <location>
        <position position="1"/>
    </location>
</feature>
<dbReference type="Proteomes" id="UP000887226">
    <property type="component" value="Unassembled WGS sequence"/>
</dbReference>
<dbReference type="OrthoDB" id="245989at2759"/>
<reference evidence="2" key="1">
    <citation type="journal article" date="2021" name="IMA Fungus">
        <title>Genomic characterization of three marine fungi, including Emericellopsis atlantica sp. nov. with signatures of a generalist lifestyle and marine biomass degradation.</title>
        <authorList>
            <person name="Hagestad O.C."/>
            <person name="Hou L."/>
            <person name="Andersen J.H."/>
            <person name="Hansen E.H."/>
            <person name="Altermark B."/>
            <person name="Li C."/>
            <person name="Kuhnert E."/>
            <person name="Cox R.J."/>
            <person name="Crous P.W."/>
            <person name="Spatafora J.W."/>
            <person name="Lail K."/>
            <person name="Amirebrahimi M."/>
            <person name="Lipzen A."/>
            <person name="Pangilinan J."/>
            <person name="Andreopoulos W."/>
            <person name="Hayes R.D."/>
            <person name="Ng V."/>
            <person name="Grigoriev I.V."/>
            <person name="Jackson S.A."/>
            <person name="Sutton T.D.S."/>
            <person name="Dobson A.D.W."/>
            <person name="Rama T."/>
        </authorList>
    </citation>
    <scope>NUCLEOTIDE SEQUENCE</scope>
    <source>
        <strain evidence="2">TRa3180A</strain>
    </source>
</reference>
<keyword evidence="3" id="KW-1185">Reference proteome</keyword>
<evidence type="ECO:0000313" key="3">
    <source>
        <dbReference type="Proteomes" id="UP000887226"/>
    </source>
</evidence>
<sequence length="230" mass="25735">ILRQPKTTPYAEKITYVEEVINIIGMETLADIVIGASGENLNNEQMKRLAIGIELSAKPTSLLLLHQPLASASCKTVTSYFERKGASPCNADENPAEWMLEITASNADSEVQQDWSEIWKNSPERQAMKGKLVHLKEKLQGQRDLVSTSTSDIVQESAAALDAIELQRESELDVFHLFSSAKLTPIQALSTSIYSWKTYKYRHKIQNPILVVVGSQIIFLYIVQHTCSKE</sequence>
<name>A0A9P8CDF7_9HELO</name>
<dbReference type="PANTHER" id="PTHR19241">
    <property type="entry name" value="ATP-BINDING CASSETTE TRANSPORTER"/>
    <property type="match status" value="1"/>
</dbReference>
<proteinExistence type="predicted"/>
<keyword evidence="1" id="KW-0813">Transport</keyword>
<evidence type="ECO:0000256" key="1">
    <source>
        <dbReference type="ARBA" id="ARBA00022448"/>
    </source>
</evidence>
<organism evidence="2 3">
    <name type="scientific">Calycina marina</name>
    <dbReference type="NCBI Taxonomy" id="1763456"/>
    <lineage>
        <taxon>Eukaryota</taxon>
        <taxon>Fungi</taxon>
        <taxon>Dikarya</taxon>
        <taxon>Ascomycota</taxon>
        <taxon>Pezizomycotina</taxon>
        <taxon>Leotiomycetes</taxon>
        <taxon>Helotiales</taxon>
        <taxon>Pezizellaceae</taxon>
        <taxon>Calycina</taxon>
    </lineage>
</organism>
<comment type="caution">
    <text evidence="2">The sequence shown here is derived from an EMBL/GenBank/DDBJ whole genome shotgun (WGS) entry which is preliminary data.</text>
</comment>
<accession>A0A9P8CDF7</accession>
<protein>
    <submittedName>
        <fullName evidence="2">Uncharacterized protein</fullName>
    </submittedName>
</protein>
<dbReference type="EMBL" id="MU254244">
    <property type="protein sequence ID" value="KAG9241246.1"/>
    <property type="molecule type" value="Genomic_DNA"/>
</dbReference>
<evidence type="ECO:0000313" key="2">
    <source>
        <dbReference type="EMBL" id="KAG9241246.1"/>
    </source>
</evidence>